<keyword evidence="1" id="KW-0812">Transmembrane</keyword>
<keyword evidence="3" id="KW-0418">Kinase</keyword>
<organism evidence="3 4">
    <name type="scientific">Candidatus Phocaeicola faecigallinarum</name>
    <dbReference type="NCBI Taxonomy" id="2838732"/>
    <lineage>
        <taxon>Bacteria</taxon>
        <taxon>Pseudomonadati</taxon>
        <taxon>Bacteroidota</taxon>
        <taxon>Bacteroidia</taxon>
        <taxon>Bacteroidales</taxon>
        <taxon>Bacteroidaceae</taxon>
        <taxon>Phocaeicola</taxon>
    </lineage>
</organism>
<accession>A0A948TCY9</accession>
<dbReference type="AlphaFoldDB" id="A0A948TCY9"/>
<dbReference type="InterPro" id="IPR050640">
    <property type="entry name" value="Bact_2-comp_sensor_kinase"/>
</dbReference>
<reference evidence="3" key="2">
    <citation type="submission" date="2021-04" db="EMBL/GenBank/DDBJ databases">
        <authorList>
            <person name="Gilroy R."/>
        </authorList>
    </citation>
    <scope>NUCLEOTIDE SEQUENCE</scope>
    <source>
        <strain evidence="3">G4-2901</strain>
    </source>
</reference>
<reference evidence="3" key="1">
    <citation type="journal article" date="2021" name="PeerJ">
        <title>Extensive microbial diversity within the chicken gut microbiome revealed by metagenomics and culture.</title>
        <authorList>
            <person name="Gilroy R."/>
            <person name="Ravi A."/>
            <person name="Getino M."/>
            <person name="Pursley I."/>
            <person name="Horton D.L."/>
            <person name="Alikhan N.F."/>
            <person name="Baker D."/>
            <person name="Gharbi K."/>
            <person name="Hall N."/>
            <person name="Watson M."/>
            <person name="Adriaenssens E.M."/>
            <person name="Foster-Nyarko E."/>
            <person name="Jarju S."/>
            <person name="Secka A."/>
            <person name="Antonio M."/>
            <person name="Oren A."/>
            <person name="Chaudhuri R.R."/>
            <person name="La Ragione R."/>
            <person name="Hildebrand F."/>
            <person name="Pallen M.J."/>
        </authorList>
    </citation>
    <scope>NUCLEOTIDE SEQUENCE</scope>
    <source>
        <strain evidence="3">G4-2901</strain>
    </source>
</reference>
<sequence>MKQRIMKRYISDIILYLCLGCFSYFVLVNYADIPIRSREQLITFKAFSTVAFIFCGVGLSIRLVYGKMMSFYQYFLKDKRALSIAMIICAIILLAVNYLMLVTSKYMVGVTNPFNLQQNDITIILGVWLIEIIIVGQFMQNKFYADLVRLYKRAEELEKANAQAKYQALQSQLNPHFLFNNLNTLISEIEYSPANAVEFTRNLADTYRYILISQNKNTVKLSEELEFINKYIQLHKVRLGDCIEITNSLDESIEETSVPPLTMQLLIENVIKHNVISINKPMNISIYSERNGKSSFICISNPVRKKQNAASSGKGLENLLQRYRMICGKDIIIEDENNIFTVKLPLIYE</sequence>
<dbReference type="PANTHER" id="PTHR34220:SF7">
    <property type="entry name" value="SENSOR HISTIDINE KINASE YPDA"/>
    <property type="match status" value="1"/>
</dbReference>
<feature type="transmembrane region" description="Helical" evidence="1">
    <location>
        <begin position="81"/>
        <end position="101"/>
    </location>
</feature>
<comment type="caution">
    <text evidence="3">The sequence shown here is derived from an EMBL/GenBank/DDBJ whole genome shotgun (WGS) entry which is preliminary data.</text>
</comment>
<dbReference type="GO" id="GO:0000155">
    <property type="term" value="F:phosphorelay sensor kinase activity"/>
    <property type="evidence" value="ECO:0007669"/>
    <property type="project" value="InterPro"/>
</dbReference>
<evidence type="ECO:0000256" key="1">
    <source>
        <dbReference type="SAM" id="Phobius"/>
    </source>
</evidence>
<keyword evidence="1" id="KW-1133">Transmembrane helix</keyword>
<feature type="transmembrane region" description="Helical" evidence="1">
    <location>
        <begin position="42"/>
        <end position="61"/>
    </location>
</feature>
<feature type="transmembrane region" description="Helical" evidence="1">
    <location>
        <begin position="12"/>
        <end position="30"/>
    </location>
</feature>
<keyword evidence="3" id="KW-0808">Transferase</keyword>
<evidence type="ECO:0000313" key="4">
    <source>
        <dbReference type="Proteomes" id="UP000783796"/>
    </source>
</evidence>
<dbReference type="Pfam" id="PF06580">
    <property type="entry name" value="His_kinase"/>
    <property type="match status" value="1"/>
</dbReference>
<gene>
    <name evidence="3" type="ORF">H9777_11365</name>
</gene>
<dbReference type="InterPro" id="IPR010559">
    <property type="entry name" value="Sig_transdc_His_kin_internal"/>
</dbReference>
<evidence type="ECO:0000259" key="2">
    <source>
        <dbReference type="Pfam" id="PF06580"/>
    </source>
</evidence>
<dbReference type="PANTHER" id="PTHR34220">
    <property type="entry name" value="SENSOR HISTIDINE KINASE YPDA"/>
    <property type="match status" value="1"/>
</dbReference>
<keyword evidence="1" id="KW-0472">Membrane</keyword>
<feature type="transmembrane region" description="Helical" evidence="1">
    <location>
        <begin position="121"/>
        <end position="139"/>
    </location>
</feature>
<dbReference type="GO" id="GO:0016020">
    <property type="term" value="C:membrane"/>
    <property type="evidence" value="ECO:0007669"/>
    <property type="project" value="InterPro"/>
</dbReference>
<protein>
    <submittedName>
        <fullName evidence="3">Histidine kinase</fullName>
    </submittedName>
</protein>
<feature type="domain" description="Signal transduction histidine kinase internal region" evidence="2">
    <location>
        <begin position="164"/>
        <end position="241"/>
    </location>
</feature>
<proteinExistence type="predicted"/>
<name>A0A948TCY9_9BACT</name>
<dbReference type="EMBL" id="JAHLFW010000094">
    <property type="protein sequence ID" value="MBU3838883.1"/>
    <property type="molecule type" value="Genomic_DNA"/>
</dbReference>
<evidence type="ECO:0000313" key="3">
    <source>
        <dbReference type="EMBL" id="MBU3838883.1"/>
    </source>
</evidence>
<dbReference type="Proteomes" id="UP000783796">
    <property type="component" value="Unassembled WGS sequence"/>
</dbReference>